<feature type="transmembrane region" description="Helical" evidence="1">
    <location>
        <begin position="51"/>
        <end position="69"/>
    </location>
</feature>
<keyword evidence="1" id="KW-0472">Membrane</keyword>
<protein>
    <submittedName>
        <fullName evidence="2">Uncharacterized protein</fullName>
    </submittedName>
</protein>
<keyword evidence="1" id="KW-1133">Transmembrane helix</keyword>
<accession>A0A0P0YWT1</accession>
<dbReference type="AlphaFoldDB" id="A0A0P0YWT1"/>
<dbReference type="EMBL" id="LC066370">
    <property type="protein sequence ID" value="BAT25904.1"/>
    <property type="molecule type" value="Genomic_DNA"/>
</dbReference>
<feature type="transmembrane region" description="Helical" evidence="1">
    <location>
        <begin position="75"/>
        <end position="93"/>
    </location>
</feature>
<reference evidence="2" key="1">
    <citation type="journal article" date="2015" name="Proc. Natl. Acad. Sci. U.S.A.">
        <title>Bacterial clade with the ribosomal RNA operon on a small plasmid rather than the chromosome.</title>
        <authorList>
            <person name="Anda M."/>
            <person name="Ohtsubo Y."/>
            <person name="Okubo T."/>
            <person name="Sugawara M."/>
            <person name="Nagata Y."/>
            <person name="Tsuda M."/>
            <person name="Minamisawa K."/>
            <person name="Mitsui H."/>
        </authorList>
    </citation>
    <scope>NUCLEOTIDE SEQUENCE</scope>
    <source>
        <strain evidence="2">DSM 21988</strain>
    </source>
</reference>
<evidence type="ECO:0000256" key="1">
    <source>
        <dbReference type="SAM" id="Phobius"/>
    </source>
</evidence>
<sequence length="118" mass="14152">MVWRSRFIVERQKNREADFGCRETLVDIDLQGIEHNPYEMLDIKVPWSRRLRFIFMFLLIFGFLSMDSFKFYHNFLWQLTALYGMLFGPWILVQTGGYVRLSQLPGLMARALRALLPW</sequence>
<dbReference type="RefSeq" id="WP_060600431.1">
    <property type="nucleotide sequence ID" value="NZ_BBWQ01000001.1"/>
</dbReference>
<name>A0A0P0YWT1_9HYPH</name>
<keyword evidence="1" id="KW-0812">Transmembrane</keyword>
<proteinExistence type="predicted"/>
<evidence type="ECO:0000313" key="2">
    <source>
        <dbReference type="EMBL" id="BAT25904.1"/>
    </source>
</evidence>
<organism evidence="2">
    <name type="scientific">Aureimonas altamirensis</name>
    <dbReference type="NCBI Taxonomy" id="370622"/>
    <lineage>
        <taxon>Bacteria</taxon>
        <taxon>Pseudomonadati</taxon>
        <taxon>Pseudomonadota</taxon>
        <taxon>Alphaproteobacteria</taxon>
        <taxon>Hyphomicrobiales</taxon>
        <taxon>Aurantimonadaceae</taxon>
        <taxon>Aureimonas</taxon>
    </lineage>
</organism>